<reference evidence="1" key="1">
    <citation type="submission" date="2022-03" db="EMBL/GenBank/DDBJ databases">
        <authorList>
            <person name="Legras J.-L."/>
            <person name="Devillers H."/>
            <person name="Grondin C."/>
        </authorList>
    </citation>
    <scope>NUCLEOTIDE SEQUENCE</scope>
    <source>
        <strain evidence="1">CLIB 1423</strain>
    </source>
</reference>
<keyword evidence="2" id="KW-1185">Reference proteome</keyword>
<sequence length="197" mass="21481">MVLRYVEIALGYLLYNFKAGENALILNQDPYKDLPKQIKVTSDEFKEGEHWPEICAGVGVGGNKCPSLSITCDVPEVKSLAVLCQDIGTPFVAITHMIAYAIDPKARKFELGEFAIGTTSSDYKLGKTIGGVLGYRGPRPITGHGPHEYIFQVFGLNEVATEALDQLETPPSTNELLKVIEGNVIATGILAGHYRRD</sequence>
<name>A0A9P0VW98_9ASCO</name>
<dbReference type="OrthoDB" id="4025491at2759"/>
<dbReference type="EMBL" id="CAKXYY010000001">
    <property type="protein sequence ID" value="CAH2350234.1"/>
    <property type="molecule type" value="Genomic_DNA"/>
</dbReference>
<organism evidence="1 2">
    <name type="scientific">[Candida] railenensis</name>
    <dbReference type="NCBI Taxonomy" id="45579"/>
    <lineage>
        <taxon>Eukaryota</taxon>
        <taxon>Fungi</taxon>
        <taxon>Dikarya</taxon>
        <taxon>Ascomycota</taxon>
        <taxon>Saccharomycotina</taxon>
        <taxon>Pichiomycetes</taxon>
        <taxon>Debaryomycetaceae</taxon>
        <taxon>Kurtzmaniella</taxon>
    </lineage>
</organism>
<dbReference type="Pfam" id="PF01161">
    <property type="entry name" value="PBP"/>
    <property type="match status" value="1"/>
</dbReference>
<gene>
    <name evidence="1" type="ORF">CLIB1423_01S05512</name>
</gene>
<dbReference type="SUPFAM" id="SSF49777">
    <property type="entry name" value="PEBP-like"/>
    <property type="match status" value="1"/>
</dbReference>
<dbReference type="InterPro" id="IPR005247">
    <property type="entry name" value="YbhB_YbcL/LppC-like"/>
</dbReference>
<dbReference type="InterPro" id="IPR036610">
    <property type="entry name" value="PEBP-like_sf"/>
</dbReference>
<dbReference type="CDD" id="cd00865">
    <property type="entry name" value="PEBP_bact_arch"/>
    <property type="match status" value="1"/>
</dbReference>
<dbReference type="Proteomes" id="UP000837801">
    <property type="component" value="Unassembled WGS sequence"/>
</dbReference>
<dbReference type="Gene3D" id="3.90.280.10">
    <property type="entry name" value="PEBP-like"/>
    <property type="match status" value="1"/>
</dbReference>
<evidence type="ECO:0000313" key="1">
    <source>
        <dbReference type="EMBL" id="CAH2350234.1"/>
    </source>
</evidence>
<evidence type="ECO:0008006" key="3">
    <source>
        <dbReference type="Google" id="ProtNLM"/>
    </source>
</evidence>
<dbReference type="AlphaFoldDB" id="A0A9P0VW98"/>
<comment type="caution">
    <text evidence="1">The sequence shown here is derived from an EMBL/GenBank/DDBJ whole genome shotgun (WGS) entry which is preliminary data.</text>
</comment>
<evidence type="ECO:0000313" key="2">
    <source>
        <dbReference type="Proteomes" id="UP000837801"/>
    </source>
</evidence>
<accession>A0A9P0VW98</accession>
<protein>
    <recommendedName>
        <fullName evidence="3">Phosphatidylethanolamine-binding protein</fullName>
    </recommendedName>
</protein>
<dbReference type="InterPro" id="IPR008914">
    <property type="entry name" value="PEBP"/>
</dbReference>
<proteinExistence type="predicted"/>